<dbReference type="InterPro" id="IPR012338">
    <property type="entry name" value="Beta-lactam/transpept-like"/>
</dbReference>
<evidence type="ECO:0000259" key="2">
    <source>
        <dbReference type="Pfam" id="PF05223"/>
    </source>
</evidence>
<feature type="signal peptide" evidence="1">
    <location>
        <begin position="1"/>
        <end position="31"/>
    </location>
</feature>
<accession>A0A495JZV3</accession>
<feature type="domain" description="NTF2-like N-terminal transpeptidase" evidence="2">
    <location>
        <begin position="38"/>
        <end position="142"/>
    </location>
</feature>
<evidence type="ECO:0000256" key="1">
    <source>
        <dbReference type="SAM" id="SignalP"/>
    </source>
</evidence>
<dbReference type="InterPro" id="IPR007887">
    <property type="entry name" value="MecA_N"/>
</dbReference>
<name>A0A495JZV3_WILMA</name>
<sequence>MTMRRSPGRSAAIAVLALVCALAATSCGAFGKELDTGAAAMLNQFAAAMEGQDSAAAAGFTSAPGPAGTALQATLTGMSAQKVDVKVGHAQEYTDGTATFDLETTWQLGNEREFTTKTAGSARKLSLGWRVNWQPELLADDMPAGGSLRNIRTDARPSPVVLDRSGKPMLNLQTINEIVLDPGATRDLGAATTALAGIIAPLAPLVTPAVMTQQLRDSGNQPVTVVSVRESDMVALAGDPKSVPGVSIRKVPQLVLIDRRLDSPVLDGVHDYWQAIRDATSGWAVQMLAPGQKPLQLAGEQGPAGPNVPTTIDPITQLDALDAVVEVAQPASILVLDAKTGAIRASTRNDLATEHGITIGRQYPAGTTLGPAAKVINEVAGSDDSKAAALLAQLGLDVDFTIPGVRPEGGGQGIDAKPVTFRSEDLTVSALNMATLGVAIARGSSIAPSIIVGQPGRVSGGELGTVDPAVLGTVGKAMRDTATTGDASDLTNASGMRALVGTNGPQGPGWFVGISGSKVFVVYCEGERSGTAALAVAQRFLTPRVHPQ</sequence>
<proteinExistence type="predicted"/>
<dbReference type="GO" id="GO:0046677">
    <property type="term" value="P:response to antibiotic"/>
    <property type="evidence" value="ECO:0007669"/>
    <property type="project" value="InterPro"/>
</dbReference>
<protein>
    <submittedName>
        <fullName evidence="3">MecA-like transpeptidase family protein</fullName>
    </submittedName>
</protein>
<evidence type="ECO:0000313" key="4">
    <source>
        <dbReference type="Proteomes" id="UP000274762"/>
    </source>
</evidence>
<dbReference type="PROSITE" id="PS51257">
    <property type="entry name" value="PROKAR_LIPOPROTEIN"/>
    <property type="match status" value="1"/>
</dbReference>
<dbReference type="SUPFAM" id="SSF56601">
    <property type="entry name" value="beta-lactamase/transpeptidase-like"/>
    <property type="match status" value="1"/>
</dbReference>
<comment type="caution">
    <text evidence="3">The sequence shown here is derived from an EMBL/GenBank/DDBJ whole genome shotgun (WGS) entry which is preliminary data.</text>
</comment>
<dbReference type="Pfam" id="PF05223">
    <property type="entry name" value="MecA_N"/>
    <property type="match status" value="1"/>
</dbReference>
<reference evidence="3 4" key="1">
    <citation type="submission" date="2018-10" db="EMBL/GenBank/DDBJ databases">
        <title>Sequencing the genomes of 1000 actinobacteria strains.</title>
        <authorList>
            <person name="Klenk H.-P."/>
        </authorList>
    </citation>
    <scope>NUCLEOTIDE SEQUENCE [LARGE SCALE GENOMIC DNA]</scope>
    <source>
        <strain evidence="3 4">DSM 44343</strain>
    </source>
</reference>
<dbReference type="Proteomes" id="UP000274762">
    <property type="component" value="Unassembled WGS sequence"/>
</dbReference>
<feature type="chain" id="PRO_5019800336" evidence="1">
    <location>
        <begin position="32"/>
        <end position="548"/>
    </location>
</feature>
<dbReference type="EMBL" id="RBKV01000001">
    <property type="protein sequence ID" value="RKR93729.1"/>
    <property type="molecule type" value="Genomic_DNA"/>
</dbReference>
<keyword evidence="1" id="KW-0732">Signal</keyword>
<dbReference type="AlphaFoldDB" id="A0A495JZV3"/>
<gene>
    <name evidence="3" type="ORF">DFJ75_0515</name>
</gene>
<evidence type="ECO:0000313" key="3">
    <source>
        <dbReference type="EMBL" id="RKR93729.1"/>
    </source>
</evidence>
<organism evidence="3 4">
    <name type="scientific">Williamsia marianensis</name>
    <dbReference type="NCBI Taxonomy" id="85044"/>
    <lineage>
        <taxon>Bacteria</taxon>
        <taxon>Bacillati</taxon>
        <taxon>Actinomycetota</taxon>
        <taxon>Actinomycetes</taxon>
        <taxon>Mycobacteriales</taxon>
        <taxon>Nocardiaceae</taxon>
        <taxon>Williamsia</taxon>
    </lineage>
</organism>